<dbReference type="InterPro" id="IPR004358">
    <property type="entry name" value="Sig_transdc_His_kin-like_C"/>
</dbReference>
<dbReference type="InterPro" id="IPR036097">
    <property type="entry name" value="HisK_dim/P_sf"/>
</dbReference>
<keyword evidence="7 13" id="KW-0547">Nucleotide-binding</keyword>
<evidence type="ECO:0000256" key="15">
    <source>
        <dbReference type="SAM" id="Phobius"/>
    </source>
</evidence>
<evidence type="ECO:0000256" key="13">
    <source>
        <dbReference type="PIRNR" id="PIRNR037532"/>
    </source>
</evidence>
<dbReference type="Gene3D" id="3.30.565.10">
    <property type="entry name" value="Histidine kinase-like ATPase, C-terminal domain"/>
    <property type="match status" value="1"/>
</dbReference>
<evidence type="ECO:0000313" key="20">
    <source>
        <dbReference type="EMBL" id="MFC4351404.1"/>
    </source>
</evidence>
<evidence type="ECO:0000256" key="8">
    <source>
        <dbReference type="ARBA" id="ARBA00022777"/>
    </source>
</evidence>
<evidence type="ECO:0000256" key="3">
    <source>
        <dbReference type="ARBA" id="ARBA00022475"/>
    </source>
</evidence>
<dbReference type="Pfam" id="PF00672">
    <property type="entry name" value="HAMP"/>
    <property type="match status" value="1"/>
</dbReference>
<dbReference type="CDD" id="cd06225">
    <property type="entry name" value="HAMP"/>
    <property type="match status" value="1"/>
</dbReference>
<feature type="transmembrane region" description="Helical" evidence="15">
    <location>
        <begin position="35"/>
        <end position="55"/>
    </location>
</feature>
<dbReference type="InterPro" id="IPR017232">
    <property type="entry name" value="NtrY"/>
</dbReference>
<evidence type="ECO:0000256" key="5">
    <source>
        <dbReference type="ARBA" id="ARBA00022679"/>
    </source>
</evidence>
<evidence type="ECO:0000256" key="1">
    <source>
        <dbReference type="ARBA" id="ARBA00000085"/>
    </source>
</evidence>
<evidence type="ECO:0000256" key="14">
    <source>
        <dbReference type="SAM" id="MobiDB-lite"/>
    </source>
</evidence>
<dbReference type="PROSITE" id="PS50113">
    <property type="entry name" value="PAC"/>
    <property type="match status" value="1"/>
</dbReference>
<dbReference type="PROSITE" id="PS50109">
    <property type="entry name" value="HIS_KIN"/>
    <property type="match status" value="1"/>
</dbReference>
<feature type="domain" description="Histidine kinase" evidence="16">
    <location>
        <begin position="523"/>
        <end position="747"/>
    </location>
</feature>
<keyword evidence="5 13" id="KW-0808">Transferase</keyword>
<feature type="transmembrane region" description="Helical" evidence="15">
    <location>
        <begin position="304"/>
        <end position="331"/>
    </location>
</feature>
<evidence type="ECO:0000256" key="9">
    <source>
        <dbReference type="ARBA" id="ARBA00022840"/>
    </source>
</evidence>
<dbReference type="SUPFAM" id="SSF55874">
    <property type="entry name" value="ATPase domain of HSP90 chaperone/DNA topoisomerase II/histidine kinase"/>
    <property type="match status" value="1"/>
</dbReference>
<feature type="transmembrane region" description="Helical" evidence="15">
    <location>
        <begin position="110"/>
        <end position="132"/>
    </location>
</feature>
<dbReference type="PANTHER" id="PTHR43065">
    <property type="entry name" value="SENSOR HISTIDINE KINASE"/>
    <property type="match status" value="1"/>
</dbReference>
<keyword evidence="6 13" id="KW-0812">Transmembrane</keyword>
<accession>A0ABV8UK35</accession>
<dbReference type="SMART" id="SM00304">
    <property type="entry name" value="HAMP"/>
    <property type="match status" value="1"/>
</dbReference>
<dbReference type="SUPFAM" id="SSF47384">
    <property type="entry name" value="Homodimeric domain of signal transducing histidine kinase"/>
    <property type="match status" value="1"/>
</dbReference>
<evidence type="ECO:0000256" key="7">
    <source>
        <dbReference type="ARBA" id="ARBA00022741"/>
    </source>
</evidence>
<keyword evidence="12 13" id="KW-0472">Membrane</keyword>
<feature type="transmembrane region" description="Helical" evidence="15">
    <location>
        <begin position="67"/>
        <end position="90"/>
    </location>
</feature>
<dbReference type="SMART" id="SM00091">
    <property type="entry name" value="PAS"/>
    <property type="match status" value="1"/>
</dbReference>
<dbReference type="PIRSF" id="PIRSF037532">
    <property type="entry name" value="STHK_NtrY"/>
    <property type="match status" value="1"/>
</dbReference>
<dbReference type="SMART" id="SM00388">
    <property type="entry name" value="HisKA"/>
    <property type="match status" value="1"/>
</dbReference>
<keyword evidence="4" id="KW-0597">Phosphoprotein</keyword>
<evidence type="ECO:0000313" key="21">
    <source>
        <dbReference type="Proteomes" id="UP001595799"/>
    </source>
</evidence>
<keyword evidence="13" id="KW-0535">Nitrogen fixation</keyword>
<organism evidence="20 21">
    <name type="scientific">Fodinicurvata halophila</name>
    <dbReference type="NCBI Taxonomy" id="1419723"/>
    <lineage>
        <taxon>Bacteria</taxon>
        <taxon>Pseudomonadati</taxon>
        <taxon>Pseudomonadota</taxon>
        <taxon>Alphaproteobacteria</taxon>
        <taxon>Rhodospirillales</taxon>
        <taxon>Rhodovibrionaceae</taxon>
        <taxon>Fodinicurvata</taxon>
    </lineage>
</organism>
<sequence length="767" mass="84998">MDDSDSPASENGKLPLRMYRRLKAWSQRYGLERKFSALLLLAAVLSGIATFAAMTGRLPGAGDPRSILLLLVLDLVFLVFLSVLIIRRLVQLWVQRRRAAAGARLHSRLVGLFALVAVLPSMIIVIFAVMLFEFGLQSWFSDRVSTAIRESLQVAQAYEEEHKRNIMSDVQAMASDLNRSGRMLSMDSNQFAQFVANQAAVRSLTEATVFQPSGRIMAQVGIGSLFQVKPDVPESAFQRAGEDRAVILTDENDNRVRALVKLDIFVDTYLLIGRLIDPDVLAHLEKTSTAVQLYEQLEGERAGLLVTFALIFFIVAILLLLAAAWVGLAFADRLSKPIGHLISAADKVGAGDLSARVERFNPDDEVGSLAMAFNRMTSELQHQQEQLLKANWQIEARRRFIETVLSGVSAGVIGLDRSHRVTVANRSACELLSLSEDQLHGRRLSNLSRDVRTLIDLAARKPGKVHERQVTLTRRDGYSRTFLVRIAAEHDEDNIIGFVVTFDDISELLSAQRKAAWADVARRIAHEIKNPLTPIQLSAERLKRKYLKQIDEDPETFNACIETIVRQVGDIGHMVDEFSSFARMPTPAMAQHDLRQLINEAVDLYKASGSDIEISANLPDEAADCQVDPAQLRQVLTNLIKNGSESISERQQEEQARGLSDIESGEIGITLEEENEHWVIRITDNGRGLPASQRERLTEPYVTSREGGTGLGLAIVKKIMEDHGGQIALSDREGGGALIRLRLPKPEQGRNTGPHLEGPASDNLARV</sequence>
<proteinExistence type="predicted"/>
<dbReference type="EMBL" id="JBHSCW010000003">
    <property type="protein sequence ID" value="MFC4351404.1"/>
    <property type="molecule type" value="Genomic_DNA"/>
</dbReference>
<protein>
    <recommendedName>
        <fullName evidence="13">Nitrogen regulation protein</fullName>
        <ecNumber evidence="13">2.7.13.3</ecNumber>
    </recommendedName>
</protein>
<dbReference type="InterPro" id="IPR000014">
    <property type="entry name" value="PAS"/>
</dbReference>
<comment type="catalytic activity">
    <reaction evidence="1 13">
        <text>ATP + protein L-histidine = ADP + protein N-phospho-L-histidine.</text>
        <dbReference type="EC" id="2.7.13.3"/>
    </reaction>
</comment>
<keyword evidence="8 13" id="KW-0418">Kinase</keyword>
<comment type="caution">
    <text evidence="20">The sequence shown here is derived from an EMBL/GenBank/DDBJ whole genome shotgun (WGS) entry which is preliminary data.</text>
</comment>
<dbReference type="PROSITE" id="PS50112">
    <property type="entry name" value="PAS"/>
    <property type="match status" value="1"/>
</dbReference>
<dbReference type="CDD" id="cd00082">
    <property type="entry name" value="HisKA"/>
    <property type="match status" value="1"/>
</dbReference>
<evidence type="ECO:0000256" key="12">
    <source>
        <dbReference type="ARBA" id="ARBA00023136"/>
    </source>
</evidence>
<dbReference type="InterPro" id="IPR045671">
    <property type="entry name" value="NtrY-like_N"/>
</dbReference>
<dbReference type="InterPro" id="IPR000700">
    <property type="entry name" value="PAS-assoc_C"/>
</dbReference>
<dbReference type="Gene3D" id="6.10.340.10">
    <property type="match status" value="1"/>
</dbReference>
<evidence type="ECO:0000259" key="18">
    <source>
        <dbReference type="PROSITE" id="PS50113"/>
    </source>
</evidence>
<dbReference type="EC" id="2.7.13.3" evidence="13"/>
<dbReference type="InterPro" id="IPR036890">
    <property type="entry name" value="HATPase_C_sf"/>
</dbReference>
<keyword evidence="10 15" id="KW-1133">Transmembrane helix</keyword>
<dbReference type="Pfam" id="PF00512">
    <property type="entry name" value="HisKA"/>
    <property type="match status" value="1"/>
</dbReference>
<dbReference type="Proteomes" id="UP001595799">
    <property type="component" value="Unassembled WGS sequence"/>
</dbReference>
<reference evidence="21" key="1">
    <citation type="journal article" date="2019" name="Int. J. Syst. Evol. Microbiol.">
        <title>The Global Catalogue of Microorganisms (GCM) 10K type strain sequencing project: providing services to taxonomists for standard genome sequencing and annotation.</title>
        <authorList>
            <consortium name="The Broad Institute Genomics Platform"/>
            <consortium name="The Broad Institute Genome Sequencing Center for Infectious Disease"/>
            <person name="Wu L."/>
            <person name="Ma J."/>
        </authorList>
    </citation>
    <scope>NUCLEOTIDE SEQUENCE [LARGE SCALE GENOMIC DNA]</scope>
    <source>
        <strain evidence="21">CECT 8472</strain>
    </source>
</reference>
<evidence type="ECO:0000259" key="16">
    <source>
        <dbReference type="PROSITE" id="PS50109"/>
    </source>
</evidence>
<gene>
    <name evidence="20" type="ORF">ACFOW6_07605</name>
</gene>
<dbReference type="PROSITE" id="PS50885">
    <property type="entry name" value="HAMP"/>
    <property type="match status" value="1"/>
</dbReference>
<dbReference type="NCBIfam" id="TIGR00229">
    <property type="entry name" value="sensory_box"/>
    <property type="match status" value="1"/>
</dbReference>
<dbReference type="InterPro" id="IPR003660">
    <property type="entry name" value="HAMP_dom"/>
</dbReference>
<feature type="domain" description="HAMP" evidence="19">
    <location>
        <begin position="332"/>
        <end position="385"/>
    </location>
</feature>
<dbReference type="InterPro" id="IPR035965">
    <property type="entry name" value="PAS-like_dom_sf"/>
</dbReference>
<evidence type="ECO:0000256" key="4">
    <source>
        <dbReference type="ARBA" id="ARBA00022553"/>
    </source>
</evidence>
<feature type="domain" description="PAS" evidence="17">
    <location>
        <begin position="397"/>
        <end position="442"/>
    </location>
</feature>
<dbReference type="CDD" id="cd00130">
    <property type="entry name" value="PAS"/>
    <property type="match status" value="1"/>
</dbReference>
<comment type="subcellular location">
    <subcellularLocation>
        <location evidence="2 13">Cell membrane</location>
        <topology evidence="2 13">Multi-pass membrane protein</topology>
    </subcellularLocation>
</comment>
<dbReference type="SMART" id="SM00387">
    <property type="entry name" value="HATPase_c"/>
    <property type="match status" value="1"/>
</dbReference>
<dbReference type="PRINTS" id="PR00344">
    <property type="entry name" value="BCTRLSENSOR"/>
</dbReference>
<evidence type="ECO:0000256" key="11">
    <source>
        <dbReference type="ARBA" id="ARBA00023012"/>
    </source>
</evidence>
<dbReference type="SUPFAM" id="SSF158472">
    <property type="entry name" value="HAMP domain-like"/>
    <property type="match status" value="1"/>
</dbReference>
<evidence type="ECO:0000259" key="17">
    <source>
        <dbReference type="PROSITE" id="PS50112"/>
    </source>
</evidence>
<name>A0ABV8UK35_9PROT</name>
<feature type="domain" description="PAC" evidence="18">
    <location>
        <begin position="466"/>
        <end position="517"/>
    </location>
</feature>
<dbReference type="Gene3D" id="3.30.450.20">
    <property type="entry name" value="PAS domain"/>
    <property type="match status" value="1"/>
</dbReference>
<keyword evidence="9 13" id="KW-0067">ATP-binding</keyword>
<dbReference type="InterPro" id="IPR013767">
    <property type="entry name" value="PAS_fold"/>
</dbReference>
<dbReference type="RefSeq" id="WP_382421735.1">
    <property type="nucleotide sequence ID" value="NZ_JBHSCW010000003.1"/>
</dbReference>
<dbReference type="InterPro" id="IPR003594">
    <property type="entry name" value="HATPase_dom"/>
</dbReference>
<dbReference type="PANTHER" id="PTHR43065:SF10">
    <property type="entry name" value="PEROXIDE STRESS-ACTIVATED HISTIDINE KINASE MAK3"/>
    <property type="match status" value="1"/>
</dbReference>
<evidence type="ECO:0000256" key="6">
    <source>
        <dbReference type="ARBA" id="ARBA00022692"/>
    </source>
</evidence>
<keyword evidence="21" id="KW-1185">Reference proteome</keyword>
<evidence type="ECO:0000256" key="10">
    <source>
        <dbReference type="ARBA" id="ARBA00022989"/>
    </source>
</evidence>
<dbReference type="InterPro" id="IPR005467">
    <property type="entry name" value="His_kinase_dom"/>
</dbReference>
<evidence type="ECO:0000259" key="19">
    <source>
        <dbReference type="PROSITE" id="PS50885"/>
    </source>
</evidence>
<dbReference type="Pfam" id="PF02518">
    <property type="entry name" value="HATPase_c"/>
    <property type="match status" value="1"/>
</dbReference>
<dbReference type="InterPro" id="IPR003661">
    <property type="entry name" value="HisK_dim/P_dom"/>
</dbReference>
<dbReference type="SUPFAM" id="SSF55785">
    <property type="entry name" value="PYP-like sensor domain (PAS domain)"/>
    <property type="match status" value="1"/>
</dbReference>
<feature type="region of interest" description="Disordered" evidence="14">
    <location>
        <begin position="744"/>
        <end position="767"/>
    </location>
</feature>
<dbReference type="Pfam" id="PF00989">
    <property type="entry name" value="PAS"/>
    <property type="match status" value="1"/>
</dbReference>
<dbReference type="Pfam" id="PF19312">
    <property type="entry name" value="NtrY_N"/>
    <property type="match status" value="1"/>
</dbReference>
<dbReference type="GO" id="GO:0005524">
    <property type="term" value="F:ATP binding"/>
    <property type="evidence" value="ECO:0007669"/>
    <property type="project" value="UniProtKB-KW"/>
</dbReference>
<evidence type="ECO:0000256" key="2">
    <source>
        <dbReference type="ARBA" id="ARBA00004651"/>
    </source>
</evidence>
<keyword evidence="3 13" id="KW-1003">Cell membrane</keyword>
<dbReference type="Gene3D" id="1.10.287.130">
    <property type="match status" value="1"/>
</dbReference>
<keyword evidence="11 13" id="KW-0902">Two-component regulatory system</keyword>